<gene>
    <name evidence="3" type="ORF">Mgra_00001312</name>
</gene>
<comment type="caution">
    <text evidence="3">The sequence shown here is derived from an EMBL/GenBank/DDBJ whole genome shotgun (WGS) entry which is preliminary data.</text>
</comment>
<protein>
    <submittedName>
        <fullName evidence="3">Uncharacterized protein</fullName>
    </submittedName>
</protein>
<proteinExistence type="predicted"/>
<feature type="region of interest" description="Disordered" evidence="1">
    <location>
        <begin position="117"/>
        <end position="193"/>
    </location>
</feature>
<dbReference type="Proteomes" id="UP000605970">
    <property type="component" value="Unassembled WGS sequence"/>
</dbReference>
<accession>A0A8T0A1S4</accession>
<keyword evidence="2" id="KW-0732">Signal</keyword>
<keyword evidence="4" id="KW-1185">Reference proteome</keyword>
<feature type="chain" id="PRO_5035934756" evidence="2">
    <location>
        <begin position="27"/>
        <end position="285"/>
    </location>
</feature>
<reference evidence="3" key="1">
    <citation type="journal article" date="2020" name="Ecol. Evol.">
        <title>Genome structure and content of the rice root-knot nematode (Meloidogyne graminicola).</title>
        <authorList>
            <person name="Phan N.T."/>
            <person name="Danchin E.G.J."/>
            <person name="Klopp C."/>
            <person name="Perfus-Barbeoch L."/>
            <person name="Kozlowski D.K."/>
            <person name="Koutsovoulos G.D."/>
            <person name="Lopez-Roques C."/>
            <person name="Bouchez O."/>
            <person name="Zahm M."/>
            <person name="Besnard G."/>
            <person name="Bellafiore S."/>
        </authorList>
    </citation>
    <scope>NUCLEOTIDE SEQUENCE</scope>
    <source>
        <strain evidence="3">VN-18</strain>
    </source>
</reference>
<organism evidence="3 4">
    <name type="scientific">Meloidogyne graminicola</name>
    <dbReference type="NCBI Taxonomy" id="189291"/>
    <lineage>
        <taxon>Eukaryota</taxon>
        <taxon>Metazoa</taxon>
        <taxon>Ecdysozoa</taxon>
        <taxon>Nematoda</taxon>
        <taxon>Chromadorea</taxon>
        <taxon>Rhabditida</taxon>
        <taxon>Tylenchina</taxon>
        <taxon>Tylenchomorpha</taxon>
        <taxon>Tylenchoidea</taxon>
        <taxon>Meloidogynidae</taxon>
        <taxon>Meloidogyninae</taxon>
        <taxon>Meloidogyne</taxon>
    </lineage>
</organism>
<dbReference type="OrthoDB" id="5909874at2759"/>
<evidence type="ECO:0000313" key="4">
    <source>
        <dbReference type="Proteomes" id="UP000605970"/>
    </source>
</evidence>
<dbReference type="EMBL" id="JABEBT010000006">
    <property type="protein sequence ID" value="KAF7639348.1"/>
    <property type="molecule type" value="Genomic_DNA"/>
</dbReference>
<evidence type="ECO:0000256" key="2">
    <source>
        <dbReference type="SAM" id="SignalP"/>
    </source>
</evidence>
<feature type="compositionally biased region" description="Basic and acidic residues" evidence="1">
    <location>
        <begin position="129"/>
        <end position="139"/>
    </location>
</feature>
<sequence length="285" mass="31299">MVVCLQHRQLLLVPLLLLLAYDSAFGRFLPSPTEQHHRFKRDIEDIFLLRFSTWNTIAIGSAVYLAIATCFYIGTFCCALEKKCAAAAAHPPTSSSVSVGGASASISTSTAKSPSQASLSTALQTSIRIDSRTQRETERAAAASRKSVKAPQSARLPTASAKEKTASKKTTSSRTLSRKSESKETGTSSKKKRLLLPPKEQLLGKVLQHRLVPLLEEANPATKNLNLSCQKPPAALPAVRMRVQLAVDRKALAEKNIWKRIDKYINLVDKCFIIIVLLLRESIYI</sequence>
<evidence type="ECO:0000313" key="3">
    <source>
        <dbReference type="EMBL" id="KAF7639348.1"/>
    </source>
</evidence>
<dbReference type="AlphaFoldDB" id="A0A8T0A1S4"/>
<name>A0A8T0A1S4_9BILA</name>
<feature type="signal peptide" evidence="2">
    <location>
        <begin position="1"/>
        <end position="26"/>
    </location>
</feature>
<evidence type="ECO:0000256" key="1">
    <source>
        <dbReference type="SAM" id="MobiDB-lite"/>
    </source>
</evidence>
<feature type="compositionally biased region" description="Polar residues" evidence="1">
    <location>
        <begin position="117"/>
        <end position="128"/>
    </location>
</feature>